<proteinExistence type="predicted"/>
<dbReference type="AlphaFoldDB" id="A0A2C9WAT5"/>
<evidence type="ECO:0000256" key="1">
    <source>
        <dbReference type="SAM" id="Phobius"/>
    </source>
</evidence>
<dbReference type="EMBL" id="CM004388">
    <property type="protein sequence ID" value="OAY56799.1"/>
    <property type="molecule type" value="Genomic_DNA"/>
</dbReference>
<evidence type="ECO:0000313" key="2">
    <source>
        <dbReference type="EMBL" id="OAY56799.1"/>
    </source>
</evidence>
<accession>A0A2C9WAT5</accession>
<keyword evidence="1" id="KW-0472">Membrane</keyword>
<sequence>MPSPSMLFATGYSHPAHLSDVNYDHFRHSINFLAVVFVSEVGSNCWSLRQSYMSWNLFYHIYFLKTSTAVICMIMYPT</sequence>
<keyword evidence="1" id="KW-0812">Transmembrane</keyword>
<feature type="transmembrane region" description="Helical" evidence="1">
    <location>
        <begin position="57"/>
        <end position="76"/>
    </location>
</feature>
<keyword evidence="1" id="KW-1133">Transmembrane helix</keyword>
<organism evidence="2">
    <name type="scientific">Manihot esculenta</name>
    <name type="common">Cassava</name>
    <name type="synonym">Jatropha manihot</name>
    <dbReference type="NCBI Taxonomy" id="3983"/>
    <lineage>
        <taxon>Eukaryota</taxon>
        <taxon>Viridiplantae</taxon>
        <taxon>Streptophyta</taxon>
        <taxon>Embryophyta</taxon>
        <taxon>Tracheophyta</taxon>
        <taxon>Spermatophyta</taxon>
        <taxon>Magnoliopsida</taxon>
        <taxon>eudicotyledons</taxon>
        <taxon>Gunneridae</taxon>
        <taxon>Pentapetalae</taxon>
        <taxon>rosids</taxon>
        <taxon>fabids</taxon>
        <taxon>Malpighiales</taxon>
        <taxon>Euphorbiaceae</taxon>
        <taxon>Crotonoideae</taxon>
        <taxon>Manihoteae</taxon>
        <taxon>Manihot</taxon>
    </lineage>
</organism>
<name>A0A2C9WAT5_MANES</name>
<protein>
    <submittedName>
        <fullName evidence="2">Uncharacterized protein</fullName>
    </submittedName>
</protein>
<reference evidence="2" key="1">
    <citation type="submission" date="2016-02" db="EMBL/GenBank/DDBJ databases">
        <title>WGS assembly of Manihot esculenta.</title>
        <authorList>
            <person name="Bredeson J.V."/>
            <person name="Prochnik S.E."/>
            <person name="Lyons J.B."/>
            <person name="Schmutz J."/>
            <person name="Grimwood J."/>
            <person name="Vrebalov J."/>
            <person name="Bart R.S."/>
            <person name="Amuge T."/>
            <person name="Ferguson M.E."/>
            <person name="Green R."/>
            <person name="Putnam N."/>
            <person name="Stites J."/>
            <person name="Rounsley S."/>
            <person name="Rokhsar D.S."/>
        </authorList>
    </citation>
    <scope>NUCLEOTIDE SEQUENCE [LARGE SCALE GENOMIC DNA]</scope>
    <source>
        <tissue evidence="2">Leaf</tissue>
    </source>
</reference>
<gene>
    <name evidence="2" type="ORF">MANES_02G045200</name>
</gene>